<evidence type="ECO:0000313" key="8">
    <source>
        <dbReference type="Proteomes" id="UP000031847"/>
    </source>
</evidence>
<dbReference type="InterPro" id="IPR035472">
    <property type="entry name" value="RpiR-like_SIS"/>
</dbReference>
<keyword evidence="2" id="KW-0238">DNA-binding</keyword>
<dbReference type="PROSITE" id="PS51071">
    <property type="entry name" value="HTH_RPIR"/>
    <property type="match status" value="1"/>
</dbReference>
<dbReference type="InterPro" id="IPR036388">
    <property type="entry name" value="WH-like_DNA-bd_sf"/>
</dbReference>
<dbReference type="PANTHER" id="PTHR30514:SF21">
    <property type="entry name" value="RPIR-FAMILY TRANSCRIPTIONAL REGULATOR"/>
    <property type="match status" value="1"/>
</dbReference>
<keyword evidence="1" id="KW-0805">Transcription regulation</keyword>
<dbReference type="GO" id="GO:0003677">
    <property type="term" value="F:DNA binding"/>
    <property type="evidence" value="ECO:0007669"/>
    <property type="project" value="UniProtKB-KW"/>
</dbReference>
<dbReference type="AlphaFoldDB" id="A0A0B8QL38"/>
<dbReference type="Proteomes" id="UP000031847">
    <property type="component" value="Unassembled WGS sequence"/>
</dbReference>
<reference evidence="7 8" key="1">
    <citation type="submission" date="2015-01" db="EMBL/GenBank/DDBJ databases">
        <title>Lactococcus lactis subsp.lactis JCM 5805 whole genome shotgun sequence.</title>
        <authorList>
            <person name="Fujii T."/>
            <person name="Tomita Y."/>
            <person name="Ikushima S."/>
            <person name="Fujiwara D."/>
        </authorList>
    </citation>
    <scope>NUCLEOTIDE SEQUENCE [LARGE SCALE GENOMIC DNA]</scope>
    <source>
        <strain evidence="7 8">JCM 5805</strain>
    </source>
</reference>
<dbReference type="EMBL" id="BBSI01000012">
    <property type="protein sequence ID" value="GAM79256.1"/>
    <property type="molecule type" value="Genomic_DNA"/>
</dbReference>
<dbReference type="InterPro" id="IPR046348">
    <property type="entry name" value="SIS_dom_sf"/>
</dbReference>
<dbReference type="CDD" id="cd05013">
    <property type="entry name" value="SIS_RpiR"/>
    <property type="match status" value="1"/>
</dbReference>
<dbReference type="Gene3D" id="1.10.10.10">
    <property type="entry name" value="Winged helix-like DNA-binding domain superfamily/Winged helix DNA-binding domain"/>
    <property type="match status" value="1"/>
</dbReference>
<evidence type="ECO:0000256" key="3">
    <source>
        <dbReference type="ARBA" id="ARBA00023163"/>
    </source>
</evidence>
<accession>A0A0B8QL38</accession>
<organism evidence="7 8">
    <name type="scientific">Lactococcus lactis subsp. lactis</name>
    <name type="common">Streptococcus lactis</name>
    <dbReference type="NCBI Taxonomy" id="1360"/>
    <lineage>
        <taxon>Bacteria</taxon>
        <taxon>Bacillati</taxon>
        <taxon>Bacillota</taxon>
        <taxon>Bacilli</taxon>
        <taxon>Lactobacillales</taxon>
        <taxon>Streptococcaceae</taxon>
        <taxon>Lactococcus</taxon>
    </lineage>
</organism>
<dbReference type="PROSITE" id="PS51464">
    <property type="entry name" value="SIS"/>
    <property type="match status" value="1"/>
</dbReference>
<dbReference type="InterPro" id="IPR047640">
    <property type="entry name" value="RpiR-like"/>
</dbReference>
<evidence type="ECO:0000256" key="4">
    <source>
        <dbReference type="SAM" id="Coils"/>
    </source>
</evidence>
<evidence type="ECO:0000313" key="7">
    <source>
        <dbReference type="EMBL" id="GAM79256.1"/>
    </source>
</evidence>
<dbReference type="Pfam" id="PF01418">
    <property type="entry name" value="HTH_6"/>
    <property type="match status" value="1"/>
</dbReference>
<proteinExistence type="predicted"/>
<feature type="coiled-coil region" evidence="4">
    <location>
        <begin position="87"/>
        <end position="114"/>
    </location>
</feature>
<evidence type="ECO:0000256" key="1">
    <source>
        <dbReference type="ARBA" id="ARBA00023015"/>
    </source>
</evidence>
<evidence type="ECO:0000259" key="5">
    <source>
        <dbReference type="PROSITE" id="PS51071"/>
    </source>
</evidence>
<dbReference type="SUPFAM" id="SSF46689">
    <property type="entry name" value="Homeodomain-like"/>
    <property type="match status" value="1"/>
</dbReference>
<dbReference type="Gene3D" id="3.40.50.10490">
    <property type="entry name" value="Glucose-6-phosphate isomerase like protein, domain 1"/>
    <property type="match status" value="1"/>
</dbReference>
<gene>
    <name evidence="7" type="ORF">JCM5805K_0363</name>
</gene>
<dbReference type="InterPro" id="IPR001347">
    <property type="entry name" value="SIS_dom"/>
</dbReference>
<evidence type="ECO:0000256" key="2">
    <source>
        <dbReference type="ARBA" id="ARBA00023125"/>
    </source>
</evidence>
<dbReference type="GO" id="GO:0097367">
    <property type="term" value="F:carbohydrate derivative binding"/>
    <property type="evidence" value="ECO:0007669"/>
    <property type="project" value="InterPro"/>
</dbReference>
<dbReference type="GO" id="GO:1901135">
    <property type="term" value="P:carbohydrate derivative metabolic process"/>
    <property type="evidence" value="ECO:0007669"/>
    <property type="project" value="InterPro"/>
</dbReference>
<sequence length="251" mass="28493">MNQWSKNMSNLTNAESYTWQIIQENYEKIPQLSISELAELAHVSLSTVNRTVRKKGFEGYGEFRYSIREKKLPEINGFSKEVLGAIAKNQEELLKTLENISAEEIEKAVELIQESEEILIFSRGLSTNVADELMKKLQLFRKPVSLHDDSKYMAYYARFVNEKSLIIVLSLSGETVEILNALNIAKGQNPKILSLTVNANTSLTNLSDISLIGYKSSLEVNYFDLDVHSRLSLSILSRVLIDAYSIYTLKQ</sequence>
<name>A0A0B8QL38_LACLL</name>
<keyword evidence="3" id="KW-0804">Transcription</keyword>
<dbReference type="Pfam" id="PF01380">
    <property type="entry name" value="SIS"/>
    <property type="match status" value="1"/>
</dbReference>
<dbReference type="GO" id="GO:0003700">
    <property type="term" value="F:DNA-binding transcription factor activity"/>
    <property type="evidence" value="ECO:0007669"/>
    <property type="project" value="InterPro"/>
</dbReference>
<dbReference type="InterPro" id="IPR000281">
    <property type="entry name" value="HTH_RpiR"/>
</dbReference>
<feature type="domain" description="SIS" evidence="6">
    <location>
        <begin position="108"/>
        <end position="246"/>
    </location>
</feature>
<evidence type="ECO:0000259" key="6">
    <source>
        <dbReference type="PROSITE" id="PS51464"/>
    </source>
</evidence>
<keyword evidence="4" id="KW-0175">Coiled coil</keyword>
<feature type="domain" description="HTH rpiR-type" evidence="5">
    <location>
        <begin position="1"/>
        <end position="74"/>
    </location>
</feature>
<dbReference type="SUPFAM" id="SSF53697">
    <property type="entry name" value="SIS domain"/>
    <property type="match status" value="1"/>
</dbReference>
<comment type="caution">
    <text evidence="7">The sequence shown here is derived from an EMBL/GenBank/DDBJ whole genome shotgun (WGS) entry which is preliminary data.</text>
</comment>
<dbReference type="PANTHER" id="PTHR30514">
    <property type="entry name" value="GLUCOKINASE"/>
    <property type="match status" value="1"/>
</dbReference>
<protein>
    <submittedName>
        <fullName evidence="7">Transcriptional regulators</fullName>
    </submittedName>
</protein>
<dbReference type="InterPro" id="IPR009057">
    <property type="entry name" value="Homeodomain-like_sf"/>
</dbReference>